<evidence type="ECO:0000256" key="7">
    <source>
        <dbReference type="ARBA" id="ARBA00039520"/>
    </source>
</evidence>
<evidence type="ECO:0000256" key="8">
    <source>
        <dbReference type="ARBA" id="ARBA00041348"/>
    </source>
</evidence>
<comment type="subunit">
    <text evidence="2">Homodimer.</text>
</comment>
<dbReference type="InterPro" id="IPR002347">
    <property type="entry name" value="SDR_fam"/>
</dbReference>
<dbReference type="GO" id="GO:0004155">
    <property type="term" value="F:6,7-dihydropteridine reductase activity"/>
    <property type="evidence" value="ECO:0007669"/>
    <property type="project" value="UniProtKB-EC"/>
</dbReference>
<sequence>MRSVLVLGSSGALGASTVNAFKKANWKVLGADINESDSVCDSFCRLPSISSIKDTQRLLHDFVSSESSLGAVVNVSGGWAGGDISDPAVADTAELMLRQSLFTSISASHVFASKAQRQSLLVLTGAAAALSATPGMIGYGVSKAAVHSLTRTLAADPVLLSKEARVVCILPTTLDTAGNRKAMPDADTDGWTPLDLVTLKMVEWADVANAPPTGSLVRIDTAAGRTTFTIV</sequence>
<protein>
    <recommendedName>
        <fullName evidence="7">Dihydropteridine reductase</fullName>
        <ecNumber evidence="6">1.5.1.34</ecNumber>
    </recommendedName>
    <alternativeName>
        <fullName evidence="8">Quinoid dihydropteridine reductase</fullName>
    </alternativeName>
</protein>
<evidence type="ECO:0000256" key="5">
    <source>
        <dbReference type="ARBA" id="ARBA00023007"/>
    </source>
</evidence>
<evidence type="ECO:0000256" key="4">
    <source>
        <dbReference type="ARBA" id="ARBA00023002"/>
    </source>
</evidence>
<dbReference type="SUPFAM" id="SSF51735">
    <property type="entry name" value="NAD(P)-binding Rossmann-fold domains"/>
    <property type="match status" value="1"/>
</dbReference>
<dbReference type="Gene3D" id="3.40.50.720">
    <property type="entry name" value="NAD(P)-binding Rossmann-like Domain"/>
    <property type="match status" value="1"/>
</dbReference>
<dbReference type="PANTHER" id="PTHR15104">
    <property type="entry name" value="DIHYDROPTERIDINE REDUCTASE"/>
    <property type="match status" value="1"/>
</dbReference>
<accession>T1YUJ2</accession>
<keyword evidence="5" id="KW-0783">Tetrahydrobiopterin biosynthesis</keyword>
<dbReference type="PANTHER" id="PTHR15104:SF0">
    <property type="entry name" value="DIHYDROPTERIDINE REDUCTASE"/>
    <property type="match status" value="1"/>
</dbReference>
<dbReference type="EMBL" id="KF160118">
    <property type="protein sequence ID" value="AGU68114.1"/>
    <property type="molecule type" value="Genomic_DNA"/>
</dbReference>
<dbReference type="FunFam" id="3.40.50.720:FF:000157">
    <property type="entry name" value="Quinoid dihydropteridine reductase"/>
    <property type="match status" value="1"/>
</dbReference>
<keyword evidence="4 9" id="KW-0560">Oxidoreductase</keyword>
<reference evidence="9" key="1">
    <citation type="journal article" date="2013" name="PLoS ONE">
        <title>Biosynthesis of vitamins and cofactors in bacterium-harbouring trypanosomatids depends on the symbiotic association as revealed by genomic analyses.</title>
        <authorList>
            <person name="Klein C.C."/>
            <person name="Alves J.M."/>
            <person name="Serrano M.G."/>
            <person name="Buck G.A."/>
            <person name="Vasconcelos A.T."/>
            <person name="Sagot M.F."/>
            <person name="Teixeira M.M."/>
            <person name="Camargo E.P."/>
            <person name="Motta M.C."/>
        </authorList>
    </citation>
    <scope>NUCLEOTIDE SEQUENCE</scope>
    <source>
        <strain evidence="9">TCC079E</strain>
    </source>
</reference>
<dbReference type="EC" id="1.5.1.34" evidence="6"/>
<evidence type="ECO:0000256" key="1">
    <source>
        <dbReference type="ARBA" id="ARBA00006484"/>
    </source>
</evidence>
<evidence type="ECO:0000256" key="6">
    <source>
        <dbReference type="ARBA" id="ARBA00039153"/>
    </source>
</evidence>
<evidence type="ECO:0000256" key="3">
    <source>
        <dbReference type="ARBA" id="ARBA00022857"/>
    </source>
</evidence>
<dbReference type="GO" id="GO:0006729">
    <property type="term" value="P:tetrahydrobiopterin biosynthetic process"/>
    <property type="evidence" value="ECO:0007669"/>
    <property type="project" value="UniProtKB-KW"/>
</dbReference>
<evidence type="ECO:0000313" key="9">
    <source>
        <dbReference type="EMBL" id="AGU68114.1"/>
    </source>
</evidence>
<dbReference type="Pfam" id="PF00106">
    <property type="entry name" value="adh_short"/>
    <property type="match status" value="1"/>
</dbReference>
<dbReference type="GO" id="GO:0005737">
    <property type="term" value="C:cytoplasm"/>
    <property type="evidence" value="ECO:0007669"/>
    <property type="project" value="TreeGrafter"/>
</dbReference>
<dbReference type="InterPro" id="IPR020904">
    <property type="entry name" value="Sc_DH/Rdtase_CS"/>
</dbReference>
<organism evidence="9">
    <name type="scientific">Angomonas desouzai</name>
    <dbReference type="NCBI Taxonomy" id="59800"/>
    <lineage>
        <taxon>Eukaryota</taxon>
        <taxon>Discoba</taxon>
        <taxon>Euglenozoa</taxon>
        <taxon>Kinetoplastea</taxon>
        <taxon>Metakinetoplastina</taxon>
        <taxon>Trypanosomatida</taxon>
        <taxon>Trypanosomatidae</taxon>
        <taxon>Strigomonadinae</taxon>
        <taxon>Angomonas</taxon>
    </lineage>
</organism>
<keyword evidence="3" id="KW-0521">NADP</keyword>
<dbReference type="InterPro" id="IPR036291">
    <property type="entry name" value="NAD(P)-bd_dom_sf"/>
</dbReference>
<evidence type="ECO:0000256" key="2">
    <source>
        <dbReference type="ARBA" id="ARBA00011738"/>
    </source>
</evidence>
<dbReference type="PROSITE" id="PS00061">
    <property type="entry name" value="ADH_SHORT"/>
    <property type="match status" value="1"/>
</dbReference>
<dbReference type="GO" id="GO:0006559">
    <property type="term" value="P:L-phenylalanine catabolic process"/>
    <property type="evidence" value="ECO:0007669"/>
    <property type="project" value="TreeGrafter"/>
</dbReference>
<dbReference type="GO" id="GO:0070404">
    <property type="term" value="F:NADH binding"/>
    <property type="evidence" value="ECO:0007669"/>
    <property type="project" value="TreeGrafter"/>
</dbReference>
<name>T1YUJ2_9TRYP</name>
<dbReference type="GO" id="GO:0070402">
    <property type="term" value="F:NADPH binding"/>
    <property type="evidence" value="ECO:0007669"/>
    <property type="project" value="TreeGrafter"/>
</dbReference>
<dbReference type="AlphaFoldDB" id="T1YUJ2"/>
<proteinExistence type="inferred from homology"/>
<comment type="similarity">
    <text evidence="1">Belongs to the short-chain dehydrogenases/reductases (SDR) family.</text>
</comment>